<dbReference type="PATRIC" id="fig|1030841.3.peg.1422"/>
<evidence type="ECO:0000313" key="2">
    <source>
        <dbReference type="Proteomes" id="UP000005336"/>
    </source>
</evidence>
<dbReference type="AlphaFoldDB" id="G4CQS8"/>
<name>G4CQS8_9NEIS</name>
<dbReference type="STRING" id="1030841.HMPREF9370_1438"/>
<keyword evidence="1" id="KW-0560">Oxidoreductase</keyword>
<dbReference type="GO" id="GO:0008113">
    <property type="term" value="F:peptide-methionine (S)-S-oxide reductase activity"/>
    <property type="evidence" value="ECO:0007669"/>
    <property type="project" value="UniProtKB-EC"/>
</dbReference>
<reference evidence="1 2" key="1">
    <citation type="submission" date="2011-06" db="EMBL/GenBank/DDBJ databases">
        <authorList>
            <person name="Muzny D."/>
            <person name="Qin X."/>
            <person name="Deng J."/>
            <person name="Jiang H."/>
            <person name="Liu Y."/>
            <person name="Qu J."/>
            <person name="Song X.-Z."/>
            <person name="Zhang L."/>
            <person name="Thornton R."/>
            <person name="Coyle M."/>
            <person name="Francisco L."/>
            <person name="Jackson L."/>
            <person name="Javaid M."/>
            <person name="Korchina V."/>
            <person name="Kovar C."/>
            <person name="Mata R."/>
            <person name="Mathew T."/>
            <person name="Ngo R."/>
            <person name="Nguyen L."/>
            <person name="Nguyen N."/>
            <person name="Okwuonu G."/>
            <person name="Ongeri F."/>
            <person name="Pham C."/>
            <person name="Simmons D."/>
            <person name="Wilczek-Boney K."/>
            <person name="Hale W."/>
            <person name="Jakkamsetti A."/>
            <person name="Pham P."/>
            <person name="Ruth R."/>
            <person name="San Lucas F."/>
            <person name="Warren J."/>
            <person name="Zhang J."/>
            <person name="Zhao Z."/>
            <person name="Zhou C."/>
            <person name="Zhu D."/>
            <person name="Lee S."/>
            <person name="Bess C."/>
            <person name="Blankenburg K."/>
            <person name="Forbes L."/>
            <person name="Fu Q."/>
            <person name="Gubbala S."/>
            <person name="Hirani K."/>
            <person name="Jayaseelan J.C."/>
            <person name="Lara F."/>
            <person name="Munidasa M."/>
            <person name="Palculict T."/>
            <person name="Patil S."/>
            <person name="Pu L.-L."/>
            <person name="Saada N."/>
            <person name="Tang L."/>
            <person name="Weissenberger G."/>
            <person name="Zhu Y."/>
            <person name="Hemphill L."/>
            <person name="Shang Y."/>
            <person name="Youmans B."/>
            <person name="Ayvaz T."/>
            <person name="Ross M."/>
            <person name="Santibanez J."/>
            <person name="Aqrawi P."/>
            <person name="Gross S."/>
            <person name="Joshi V."/>
            <person name="Fowler G."/>
            <person name="Nazareth L."/>
            <person name="Reid J."/>
            <person name="Worley K."/>
            <person name="Petrosino J."/>
            <person name="Highlander S."/>
            <person name="Gibbs R."/>
        </authorList>
    </citation>
    <scope>NUCLEOTIDE SEQUENCE [LARGE SCALE GENOMIC DNA]</scope>
    <source>
        <strain evidence="1 2">9715</strain>
    </source>
</reference>
<gene>
    <name evidence="1" type="ORF">HMPREF9370_1438</name>
</gene>
<dbReference type="HOGENOM" id="CLU_2753739_0_0_4"/>
<sequence length="70" mass="8365">MSGPMPPLQTAEMGGKQYYQTWMCQPHKEKIFACHVIYRESRNPEEEYIQAYIYGRLNAEQRQYLKTGFK</sequence>
<dbReference type="EC" id="1.8.4.11" evidence="1"/>
<dbReference type="EMBL" id="AGAZ01000051">
    <property type="protein sequence ID" value="EGZ46180.1"/>
    <property type="molecule type" value="Genomic_DNA"/>
</dbReference>
<dbReference type="Proteomes" id="UP000005336">
    <property type="component" value="Unassembled WGS sequence"/>
</dbReference>
<accession>G4CQS8</accession>
<proteinExistence type="predicted"/>
<protein>
    <submittedName>
        <fullName evidence="1">Peptide-methionine (S)-S-oxide reductase</fullName>
        <ecNumber evidence="1">1.8.4.11</ecNumber>
    </submittedName>
</protein>
<keyword evidence="2" id="KW-1185">Reference proteome</keyword>
<organism evidence="1 2">
    <name type="scientific">Neisseria wadsworthii 9715</name>
    <dbReference type="NCBI Taxonomy" id="1030841"/>
    <lineage>
        <taxon>Bacteria</taxon>
        <taxon>Pseudomonadati</taxon>
        <taxon>Pseudomonadota</taxon>
        <taxon>Betaproteobacteria</taxon>
        <taxon>Neisseriales</taxon>
        <taxon>Neisseriaceae</taxon>
        <taxon>Neisseria</taxon>
    </lineage>
</organism>
<evidence type="ECO:0000313" key="1">
    <source>
        <dbReference type="EMBL" id="EGZ46180.1"/>
    </source>
</evidence>
<dbReference type="SUPFAM" id="SSF89872">
    <property type="entry name" value="Inhibitor of vertebrate lysozyme, Ivy"/>
    <property type="match status" value="1"/>
</dbReference>
<comment type="caution">
    <text evidence="1">The sequence shown here is derived from an EMBL/GenBank/DDBJ whole genome shotgun (WGS) entry which is preliminary data.</text>
</comment>
<dbReference type="InterPro" id="IPR036501">
    <property type="entry name" value="Inhibitor_vert_lysozyme_sf"/>
</dbReference>